<feature type="domain" description="DNA2/NAM7 helicase-like C-terminal" evidence="2">
    <location>
        <begin position="980"/>
        <end position="1192"/>
    </location>
</feature>
<dbReference type="PANTHER" id="PTHR10887">
    <property type="entry name" value="DNA2/NAM7 HELICASE FAMILY"/>
    <property type="match status" value="1"/>
</dbReference>
<accession>A0ABW9U1N2</accession>
<dbReference type="Gene3D" id="3.40.50.300">
    <property type="entry name" value="P-loop containing nucleotide triphosphate hydrolases"/>
    <property type="match status" value="2"/>
</dbReference>
<feature type="domain" description="DNA2/NAM7 helicase helicase" evidence="1">
    <location>
        <begin position="790"/>
        <end position="887"/>
    </location>
</feature>
<name>A0ABW9U1N2_9BACL</name>
<dbReference type="Gene3D" id="3.90.320.10">
    <property type="match status" value="1"/>
</dbReference>
<dbReference type="InterPro" id="IPR045055">
    <property type="entry name" value="DNA2/NAM7-like"/>
</dbReference>
<sequence length="1249" mass="144079">MLYVSPSKVARYFYHECERHLVFQSASKDTRERLDIPSVMFESNPVTAAIMEGGLMWEERVVTDMLSGQVLMGEGDGNRISDRKLTEKETLEALRNPLHRFIYQATFVLPESFYKRYGIDLSQVTLPSCHPDLIERLEVDGRTIFRIIDVKSSEALKISHKVQVVIYALMLNAILEEYKIDADVDLTHGGVWLYEQVEPEWFEMSFIFPHVEQFFSSTLTDVVEKQIDELAWHLDYRCEWCPFYDYCKEKAVESSHISLLPYLTRHGASFLREKGLPLSLPEMVSFIQDKENRKLLSKSTSFRNRLLRLPAQLQAITEGRLISYGSFSAEMPKGENIRIILTAQRDSLSGKLFAVALLRIGGEDLFGSRRDIFQAIAQSPEEADIISQNFIRHTYSVLMTIHEYNQRQTEWLEQKTVQTYVTDNYEWNNILGMLEEYLLVPEFAEMVLSLLFHFQCELLADSDDHPQDYFPFPVVVLTSVVSRLFALPAQVAYRLEDLSRYLRPESGEPFIYEPKDYLSFRLTNVMKSDLIHLVWNHQESDKLEWIQSELSRRLWAAESIIRGIRAQAKNENEESILFAWPQKFSFTTSLNLQYPVFSRLAFMARYESILGYLEVRNKRTKHRDEREDAGTTLCLTNIEENLFRLQNVSIAEEIQKGGSWLLSEDYFQGELAHNGFYDYKYKDKFFVPKNASLYYASIQNIWQDDYGWLVQLEITGDRKFTLDTGRSYTLNTRFTDWTTERVLKTIRSLDEEHHWCSHFLTAPASWASSLTSYSVNDSELEIMLEKSGFTSSQKEAFRHLTEQKLTLLWGPPGTGKTHFIAKALLLLIEQAKVSARPLKILVSAFSHAAIENCLLKLLSLRGKQEISIVKYGQNQTENAKGRIDEANDQVVKKLMASNDSCIIGATLYQTQKAFDKKFIRNEFDVVVLDEASQIRVPESLLAMSHVNTEGRLLIVGDHYQLPPIIKGKYTEVKENGSLYDSIFKMLVDLDLNKNYTKQLSDNFRMNETLCNYPASRIYGPAYTAFNQDIGSQQILLKAYGQRPEWIDHVLDPAYPLVLCVTENALEGQENVIEAGMVADLTYELRNHLEHSSGATFKDDEQGDQLFWQEGLFIISPHHAQIRAIRRKIEERGLRPPFFVGTVDKMQGQESQVAIISYGVADPELALQEGQFIYSMNRLNVAITRARSKTILFLSRQLLKPTLEILANESFAEGLHFMLQLEQYCQGDTVIHQYGDIEFSCYRKNSIIQP</sequence>
<dbReference type="Pfam" id="PF13086">
    <property type="entry name" value="AAA_11"/>
    <property type="match status" value="1"/>
</dbReference>
<dbReference type="InterPro" id="IPR041677">
    <property type="entry name" value="DNA2/NAM7_AAA_11"/>
</dbReference>
<proteinExistence type="predicted"/>
<gene>
    <name evidence="3" type="ORF">GON05_01670</name>
</gene>
<dbReference type="SUPFAM" id="SSF52540">
    <property type="entry name" value="P-loop containing nucleoside triphosphate hydrolases"/>
    <property type="match status" value="1"/>
</dbReference>
<organism evidence="3 4">
    <name type="scientific">Paenibacillus anseongense</name>
    <dbReference type="NCBI Taxonomy" id="2682845"/>
    <lineage>
        <taxon>Bacteria</taxon>
        <taxon>Bacillati</taxon>
        <taxon>Bacillota</taxon>
        <taxon>Bacilli</taxon>
        <taxon>Bacillales</taxon>
        <taxon>Paenibacillaceae</taxon>
        <taxon>Paenibacillus</taxon>
    </lineage>
</organism>
<keyword evidence="4" id="KW-1185">Reference proteome</keyword>
<evidence type="ECO:0000259" key="2">
    <source>
        <dbReference type="Pfam" id="PF13087"/>
    </source>
</evidence>
<dbReference type="InterPro" id="IPR047187">
    <property type="entry name" value="SF1_C_Upf1"/>
</dbReference>
<dbReference type="InterPro" id="IPR027417">
    <property type="entry name" value="P-loop_NTPase"/>
</dbReference>
<dbReference type="EMBL" id="WSEM01000003">
    <property type="protein sequence ID" value="MVQ33346.1"/>
    <property type="molecule type" value="Genomic_DNA"/>
</dbReference>
<dbReference type="Pfam" id="PF13087">
    <property type="entry name" value="AAA_12"/>
    <property type="match status" value="1"/>
</dbReference>
<reference evidence="3 4" key="1">
    <citation type="submission" date="2019-12" db="EMBL/GenBank/DDBJ databases">
        <authorList>
            <person name="Huq M.A."/>
        </authorList>
    </citation>
    <scope>NUCLEOTIDE SEQUENCE [LARGE SCALE GENOMIC DNA]</scope>
    <source>
        <strain evidence="3 4">MAH-34</strain>
    </source>
</reference>
<dbReference type="Proteomes" id="UP000467637">
    <property type="component" value="Unassembled WGS sequence"/>
</dbReference>
<comment type="caution">
    <text evidence="3">The sequence shown here is derived from an EMBL/GenBank/DDBJ whole genome shotgun (WGS) entry which is preliminary data.</text>
</comment>
<protein>
    <submittedName>
        <fullName evidence="3">AAA family ATPase</fullName>
    </submittedName>
</protein>
<dbReference type="RefSeq" id="WP_157317518.1">
    <property type="nucleotide sequence ID" value="NZ_WSEM01000003.1"/>
</dbReference>
<evidence type="ECO:0000313" key="4">
    <source>
        <dbReference type="Proteomes" id="UP000467637"/>
    </source>
</evidence>
<dbReference type="CDD" id="cd18808">
    <property type="entry name" value="SF1_C_Upf1"/>
    <property type="match status" value="1"/>
</dbReference>
<dbReference type="PANTHER" id="PTHR10887:SF495">
    <property type="entry name" value="HELICASE SENATAXIN ISOFORM X1-RELATED"/>
    <property type="match status" value="1"/>
</dbReference>
<dbReference type="InterPro" id="IPR011604">
    <property type="entry name" value="PDDEXK-like_dom_sf"/>
</dbReference>
<evidence type="ECO:0000313" key="3">
    <source>
        <dbReference type="EMBL" id="MVQ33346.1"/>
    </source>
</evidence>
<dbReference type="InterPro" id="IPR041679">
    <property type="entry name" value="DNA2/NAM7-like_C"/>
</dbReference>
<evidence type="ECO:0000259" key="1">
    <source>
        <dbReference type="Pfam" id="PF13086"/>
    </source>
</evidence>